<dbReference type="EnsemblPlants" id="KQJ82736">
    <property type="protein sequence ID" value="KQJ82736"/>
    <property type="gene ID" value="BRADI_5g10706v3"/>
</dbReference>
<reference evidence="2 3" key="1">
    <citation type="journal article" date="2010" name="Nature">
        <title>Genome sequencing and analysis of the model grass Brachypodium distachyon.</title>
        <authorList>
            <consortium name="International Brachypodium Initiative"/>
        </authorList>
    </citation>
    <scope>NUCLEOTIDE SEQUENCE [LARGE SCALE GENOMIC DNA]</scope>
    <source>
        <strain evidence="2 3">Bd21</strain>
    </source>
</reference>
<feature type="region of interest" description="Disordered" evidence="1">
    <location>
        <begin position="27"/>
        <end position="94"/>
    </location>
</feature>
<proteinExistence type="predicted"/>
<dbReference type="Proteomes" id="UP000008810">
    <property type="component" value="Chromosome 5"/>
</dbReference>
<gene>
    <name evidence="2" type="ORF">BRADI_5g10706v3</name>
</gene>
<organism evidence="2">
    <name type="scientific">Brachypodium distachyon</name>
    <name type="common">Purple false brome</name>
    <name type="synonym">Trachynia distachya</name>
    <dbReference type="NCBI Taxonomy" id="15368"/>
    <lineage>
        <taxon>Eukaryota</taxon>
        <taxon>Viridiplantae</taxon>
        <taxon>Streptophyta</taxon>
        <taxon>Embryophyta</taxon>
        <taxon>Tracheophyta</taxon>
        <taxon>Spermatophyta</taxon>
        <taxon>Magnoliopsida</taxon>
        <taxon>Liliopsida</taxon>
        <taxon>Poales</taxon>
        <taxon>Poaceae</taxon>
        <taxon>BOP clade</taxon>
        <taxon>Pooideae</taxon>
        <taxon>Stipodae</taxon>
        <taxon>Brachypodieae</taxon>
        <taxon>Brachypodium</taxon>
    </lineage>
</organism>
<evidence type="ECO:0000313" key="3">
    <source>
        <dbReference type="EnsemblPlants" id="KQJ82736"/>
    </source>
</evidence>
<feature type="compositionally biased region" description="Basic residues" evidence="1">
    <location>
        <begin position="84"/>
        <end position="94"/>
    </location>
</feature>
<evidence type="ECO:0000256" key="1">
    <source>
        <dbReference type="SAM" id="MobiDB-lite"/>
    </source>
</evidence>
<protein>
    <submittedName>
        <fullName evidence="2 3">Uncharacterized protein</fullName>
    </submittedName>
</protein>
<accession>A0A0Q3I9E2</accession>
<evidence type="ECO:0000313" key="2">
    <source>
        <dbReference type="EMBL" id="KQJ82736.1"/>
    </source>
</evidence>
<keyword evidence="4" id="KW-1185">Reference proteome</keyword>
<evidence type="ECO:0000313" key="4">
    <source>
        <dbReference type="Proteomes" id="UP000008810"/>
    </source>
</evidence>
<dbReference type="InParanoid" id="A0A0Q3I9E2"/>
<reference evidence="2" key="2">
    <citation type="submission" date="2017-06" db="EMBL/GenBank/DDBJ databases">
        <title>WGS assembly of Brachypodium distachyon.</title>
        <authorList>
            <consortium name="The International Brachypodium Initiative"/>
            <person name="Lucas S."/>
            <person name="Harmon-Smith M."/>
            <person name="Lail K."/>
            <person name="Tice H."/>
            <person name="Grimwood J."/>
            <person name="Bruce D."/>
            <person name="Barry K."/>
            <person name="Shu S."/>
            <person name="Lindquist E."/>
            <person name="Wang M."/>
            <person name="Pitluck S."/>
            <person name="Vogel J.P."/>
            <person name="Garvin D.F."/>
            <person name="Mockler T.C."/>
            <person name="Schmutz J."/>
            <person name="Rokhsar D."/>
            <person name="Bevan M.W."/>
        </authorList>
    </citation>
    <scope>NUCLEOTIDE SEQUENCE</scope>
    <source>
        <strain evidence="2">Bd21</strain>
    </source>
</reference>
<dbReference type="AlphaFoldDB" id="A0A0Q3I9E2"/>
<dbReference type="Gramene" id="KQJ82736">
    <property type="protein sequence ID" value="KQJ82736"/>
    <property type="gene ID" value="BRADI_5g10706v3"/>
</dbReference>
<sequence length="117" mass="13951">MVCHWVVKHRRGRRRSWLRRCSWRRERRGQWPDSRTVPHFLRDGEKTVPAATPPASRHQHQQKPRSPYFSGSARPRTSLSPLARHIRNRSRRRPHVRTASLLVGVDPRCDEYLMRSS</sequence>
<name>A0A0Q3I9E2_BRADI</name>
<dbReference type="EMBL" id="CM000884">
    <property type="protein sequence ID" value="KQJ82736.1"/>
    <property type="molecule type" value="Genomic_DNA"/>
</dbReference>
<reference evidence="3" key="3">
    <citation type="submission" date="2018-08" db="UniProtKB">
        <authorList>
            <consortium name="EnsemblPlants"/>
        </authorList>
    </citation>
    <scope>IDENTIFICATION</scope>
    <source>
        <strain evidence="3">cv. Bd21</strain>
    </source>
</reference>